<reference evidence="3" key="1">
    <citation type="journal article" date="2014" name="BMC Genomics">
        <title>Genome characteristics reveal the impact of lichenization on lichen-forming fungus Endocarpon pusillum Hedwig (Verrucariales, Ascomycota).</title>
        <authorList>
            <person name="Wang Y.-Y."/>
            <person name="Liu B."/>
            <person name="Zhang X.-Y."/>
            <person name="Zhou Q.-M."/>
            <person name="Zhang T."/>
            <person name="Li H."/>
            <person name="Yu Y.-F."/>
            <person name="Zhang X.-L."/>
            <person name="Hao X.-Y."/>
            <person name="Wang M."/>
            <person name="Wang L."/>
            <person name="Wei J.-C."/>
        </authorList>
    </citation>
    <scope>NUCLEOTIDE SEQUENCE [LARGE SCALE GENOMIC DNA]</scope>
    <source>
        <strain evidence="3">Z07020 / HMAS-L-300199</strain>
    </source>
</reference>
<dbReference type="Proteomes" id="UP000019373">
    <property type="component" value="Unassembled WGS sequence"/>
</dbReference>
<sequence>MLSYLLASGKKPRFKAEDDDDPFPLHTDPNTLLKHEAYNDGDCLSCRVLGSTAFVALGGYSYFSGMKSLRERRRVIELSASRYKYGSRQLGIVSLSATLVGLGLDRYGHAFIEVPSTTYTNDDPREGKGRRSPAPENKIQIIRFQAQWHTICVE</sequence>
<dbReference type="PANTHER" id="PTHR28048:SF1">
    <property type="entry name" value="ACR195WP"/>
    <property type="match status" value="1"/>
</dbReference>
<evidence type="ECO:0000313" key="3">
    <source>
        <dbReference type="Proteomes" id="UP000019373"/>
    </source>
</evidence>
<dbReference type="RefSeq" id="XP_007801390.1">
    <property type="nucleotide sequence ID" value="XM_007803199.1"/>
</dbReference>
<organism evidence="2 3">
    <name type="scientific">Endocarpon pusillum (strain Z07020 / HMAS-L-300199)</name>
    <name type="common">Lichen-forming fungus</name>
    <dbReference type="NCBI Taxonomy" id="1263415"/>
    <lineage>
        <taxon>Eukaryota</taxon>
        <taxon>Fungi</taxon>
        <taxon>Dikarya</taxon>
        <taxon>Ascomycota</taxon>
        <taxon>Pezizomycotina</taxon>
        <taxon>Eurotiomycetes</taxon>
        <taxon>Chaetothyriomycetidae</taxon>
        <taxon>Verrucariales</taxon>
        <taxon>Verrucariaceae</taxon>
        <taxon>Endocarpon</taxon>
    </lineage>
</organism>
<dbReference type="OrthoDB" id="6604875at2759"/>
<evidence type="ECO:0000259" key="1">
    <source>
        <dbReference type="Pfam" id="PF15055"/>
    </source>
</evidence>
<proteinExistence type="predicted"/>
<dbReference type="AlphaFoldDB" id="U1HUG8"/>
<accession>U1HUG8</accession>
<protein>
    <recommendedName>
        <fullName evidence="1">Distal membrane-arm assembly complex protein 1-like domain-containing protein</fullName>
    </recommendedName>
</protein>
<dbReference type="PANTHER" id="PTHR28048">
    <property type="entry name" value="ACR195WP"/>
    <property type="match status" value="1"/>
</dbReference>
<dbReference type="GeneID" id="19239988"/>
<dbReference type="InterPro" id="IPR053092">
    <property type="entry name" value="Mitochondrial_unc_protein"/>
</dbReference>
<evidence type="ECO:0000313" key="2">
    <source>
        <dbReference type="EMBL" id="ERF72954.1"/>
    </source>
</evidence>
<dbReference type="Pfam" id="PF15055">
    <property type="entry name" value="DMAC1_Dmo2"/>
    <property type="match status" value="1"/>
</dbReference>
<gene>
    <name evidence="2" type="ORF">EPUS_05035</name>
</gene>
<dbReference type="eggNOG" id="ENOG502SWTT">
    <property type="taxonomic scope" value="Eukaryota"/>
</dbReference>
<dbReference type="EMBL" id="KE721008">
    <property type="protein sequence ID" value="ERF72954.1"/>
    <property type="molecule type" value="Genomic_DNA"/>
</dbReference>
<feature type="domain" description="Distal membrane-arm assembly complex protein 1-like" evidence="1">
    <location>
        <begin position="42"/>
        <end position="76"/>
    </location>
</feature>
<name>U1HUG8_ENDPU</name>
<dbReference type="HOGENOM" id="CLU_1704226_0_0_1"/>
<dbReference type="InterPro" id="IPR028036">
    <property type="entry name" value="DMAC1-like_dom"/>
</dbReference>
<keyword evidence="3" id="KW-1185">Reference proteome</keyword>